<dbReference type="Gene3D" id="2.60.120.10">
    <property type="entry name" value="Jelly Rolls"/>
    <property type="match status" value="2"/>
</dbReference>
<keyword evidence="11" id="KW-1133">Transmembrane helix</keyword>
<dbReference type="EMBL" id="HG994592">
    <property type="protein sequence ID" value="CAF2829374.1"/>
    <property type="molecule type" value="Genomic_DNA"/>
</dbReference>
<dbReference type="Pfam" id="PF00027">
    <property type="entry name" value="cNMP_binding"/>
    <property type="match status" value="1"/>
</dbReference>
<keyword evidence="9" id="KW-0256">Endoplasmic reticulum</keyword>
<feature type="active site" description="Proton acceptor" evidence="17">
    <location>
        <position position="705"/>
    </location>
</feature>
<dbReference type="GO" id="GO:0004622">
    <property type="term" value="F:phosphatidylcholine lysophospholipase activity"/>
    <property type="evidence" value="ECO:0007669"/>
    <property type="project" value="UniProtKB-EC"/>
</dbReference>
<dbReference type="Gene3D" id="3.40.1090.10">
    <property type="entry name" value="Cytosolic phospholipase A2 catalytic domain"/>
    <property type="match status" value="2"/>
</dbReference>
<dbReference type="CDD" id="cd00038">
    <property type="entry name" value="CAP_ED"/>
    <property type="match status" value="1"/>
</dbReference>
<dbReference type="Proteomes" id="UP000675881">
    <property type="component" value="Chromosome 13"/>
</dbReference>
<dbReference type="AlphaFoldDB" id="A0A7R8H3G1"/>
<reference evidence="19" key="1">
    <citation type="submission" date="2021-02" db="EMBL/GenBank/DDBJ databases">
        <authorList>
            <person name="Bekaert M."/>
        </authorList>
    </citation>
    <scope>NUCLEOTIDE SEQUENCE</scope>
    <source>
        <strain evidence="19">IoA-00</strain>
    </source>
</reference>
<evidence type="ECO:0000313" key="20">
    <source>
        <dbReference type="Proteomes" id="UP000675881"/>
    </source>
</evidence>
<dbReference type="InterPro" id="IPR050301">
    <property type="entry name" value="NTE"/>
</dbReference>
<keyword evidence="13" id="KW-0472">Membrane</keyword>
<evidence type="ECO:0000256" key="3">
    <source>
        <dbReference type="ARBA" id="ARBA00011476"/>
    </source>
</evidence>
<dbReference type="Pfam" id="PF01734">
    <property type="entry name" value="Patatin"/>
    <property type="match status" value="1"/>
</dbReference>
<evidence type="ECO:0000256" key="11">
    <source>
        <dbReference type="ARBA" id="ARBA00022989"/>
    </source>
</evidence>
<dbReference type="InterPro" id="IPR018490">
    <property type="entry name" value="cNMP-bd_dom_sf"/>
</dbReference>
<feature type="region of interest" description="Disordered" evidence="18">
    <location>
        <begin position="881"/>
        <end position="907"/>
    </location>
</feature>
<comment type="subcellular location">
    <subcellularLocation>
        <location evidence="1">Endoplasmic reticulum membrane</location>
        <topology evidence="1">Single-pass type I membrane protein</topology>
    </subcellularLocation>
</comment>
<keyword evidence="7" id="KW-0812">Transmembrane</keyword>
<evidence type="ECO:0000256" key="10">
    <source>
        <dbReference type="ARBA" id="ARBA00022963"/>
    </source>
</evidence>
<evidence type="ECO:0000256" key="17">
    <source>
        <dbReference type="PROSITE-ProRule" id="PRU01161"/>
    </source>
</evidence>
<dbReference type="Pfam" id="PF24179">
    <property type="entry name" value="NTE_Ploop"/>
    <property type="match status" value="1"/>
</dbReference>
<comment type="subunit">
    <text evidence="3">Interacts with Pka-C3; interaction inhibits the catalytic function of Pka-C3 and the esterase activity of sws.</text>
</comment>
<comment type="function">
    <text evidence="14">Phospholipase B that deacylates intracellular phosphatidylcholine (PtdCho), generating glycerophosphocholine (GroPtdCho). This deacylation occurs at both sn-2 and sn-1 positions of PtdCho. Its specific chemical modification by certain organophosphorus (OP) compounds leads to distal axonopathy. Plays a role in the signaling mechanism between neurons and glia that regulates glia wrapping during development of the adult brain. Essential for membrane lipid homeostasis and cell survival in both neurons and glia of the adult brain.</text>
</comment>
<evidence type="ECO:0000256" key="9">
    <source>
        <dbReference type="ARBA" id="ARBA00022824"/>
    </source>
</evidence>
<sequence length="907" mass="103098">MNPRRTGNGCYGYISAIATEESQVIKIPFETFKRAFDKHQDHLFRVVQIIMLRLQRVTLIAINQYLGLGTEFMNKLNRGREMTGTDFFEANSDNLRKEQVFAREKFCNFFEIDDQCDLLYPESILIVEFHEGASLVDENTAQDAYLALVMKGCFKISQKIDNISKELQKAYPGKALMESKAAVVHVSIVNKIMDKHPRASISLALSIIRYLSPFVRSIDFALEWILVESGKALYKQHDIADCIYVVLSGRLRSIISRTFQKEFVAEFGRGELTGIVETLTNTRRSSTVIAIRDTEVAKLPSGLINSIKLKYPIVLLRLINLLGKKLLRSWETGTRCQNELSFDDEVSSFSTVALIAITNGVPLSAFAYELTHSANFIGPTLRLTANIVKSELGVFALDRIRDFRLTNWLAQKEDQYNLVIFQCDKDITSWSQLCLRHADVVLLIVNPVNALSSGVSKFEERIDRLSKRTRKELIFIYPETVDYPEKTSQWLNKRAWINSHMHIRCPPRLYFKKKEFRVDEYYNKVVLPKAQVDIFSDFSRLARMLTGTSVGLVLGGGGARGCSHVGMIKAILESGIPIDRVAGVSIGALIGALYCQEKELAKFTVKARSFAEKINCRWKQALDLTYPFTAIFSGRAFNAMVQDSFNDRDIEDLWLPFFTITTDISTSAMRVHDYGSLWRYVRSSMSLAGYLPPLCDPHDGHLLLDGGYTNNLPADIMRSKGAQHIIAIDVGTQDEKNMTNYGDYLSGWQVLWRKWNPLLTALKVPDHTDIQSRLAYVSCVKQLECVRKSEYCDYIRPPIDEFKTMQFGAFEKIKDVGYKHGKTYFLGLKKSGRMHIFPLGNSQDEDCNLLSGRCNLPHHRNSILSHSSSVSQLESFEEFISKNASQHETSNETQEKEDDSSYPINDK</sequence>
<dbReference type="SUPFAM" id="SSF52151">
    <property type="entry name" value="FabD/lysophospholipase-like"/>
    <property type="match status" value="1"/>
</dbReference>
<evidence type="ECO:0000256" key="7">
    <source>
        <dbReference type="ARBA" id="ARBA00022692"/>
    </source>
</evidence>
<dbReference type="InterPro" id="IPR002641">
    <property type="entry name" value="PNPLA_dom"/>
</dbReference>
<keyword evidence="10 17" id="KW-0442">Lipid degradation</keyword>
<evidence type="ECO:0000256" key="14">
    <source>
        <dbReference type="ARBA" id="ARBA00025020"/>
    </source>
</evidence>
<protein>
    <recommendedName>
        <fullName evidence="5">Neuropathy target esterase sws</fullName>
        <ecNumber evidence="4">3.1.1.5</ecNumber>
    </recommendedName>
    <alternativeName>
        <fullName evidence="15">Swiss cheese</fullName>
    </alternativeName>
</protein>
<dbReference type="PANTHER" id="PTHR14226:SF29">
    <property type="entry name" value="NEUROPATHY TARGET ESTERASE SWS"/>
    <property type="match status" value="1"/>
</dbReference>
<dbReference type="PANTHER" id="PTHR14226">
    <property type="entry name" value="NEUROPATHY TARGET ESTERASE/SWISS CHEESE D.MELANOGASTER"/>
    <property type="match status" value="1"/>
</dbReference>
<evidence type="ECO:0000256" key="12">
    <source>
        <dbReference type="ARBA" id="ARBA00023098"/>
    </source>
</evidence>
<dbReference type="PROSITE" id="PS50042">
    <property type="entry name" value="CNMP_BINDING_3"/>
    <property type="match status" value="1"/>
</dbReference>
<feature type="short sequence motif" description="DGA/G" evidence="17">
    <location>
        <begin position="705"/>
        <end position="707"/>
    </location>
</feature>
<comment type="similarity">
    <text evidence="2">Belongs to the NTE family.</text>
</comment>
<feature type="short sequence motif" description="GXSXG" evidence="17">
    <location>
        <begin position="583"/>
        <end position="587"/>
    </location>
</feature>
<dbReference type="InterPro" id="IPR016035">
    <property type="entry name" value="Acyl_Trfase/lysoPLipase"/>
</dbReference>
<dbReference type="InterPro" id="IPR001423">
    <property type="entry name" value="LysoPLipase_patatin_CS"/>
</dbReference>
<evidence type="ECO:0000313" key="19">
    <source>
        <dbReference type="EMBL" id="CAF2829374.1"/>
    </source>
</evidence>
<evidence type="ECO:0000256" key="4">
    <source>
        <dbReference type="ARBA" id="ARBA00013274"/>
    </source>
</evidence>
<comment type="catalytic activity">
    <reaction evidence="16">
        <text>a 1-acyl-sn-glycero-3-phosphocholine + H2O = sn-glycerol 3-phosphocholine + a fatty acid + H(+)</text>
        <dbReference type="Rhea" id="RHEA:15177"/>
        <dbReference type="ChEBI" id="CHEBI:15377"/>
        <dbReference type="ChEBI" id="CHEBI:15378"/>
        <dbReference type="ChEBI" id="CHEBI:16870"/>
        <dbReference type="ChEBI" id="CHEBI:28868"/>
        <dbReference type="ChEBI" id="CHEBI:58168"/>
        <dbReference type="EC" id="3.1.1.5"/>
    </reaction>
</comment>
<dbReference type="FunFam" id="2.60.120.10:FF:000010">
    <property type="entry name" value="neuropathy target esterase isoform X1"/>
    <property type="match status" value="1"/>
</dbReference>
<evidence type="ECO:0000256" key="5">
    <source>
        <dbReference type="ARBA" id="ARBA00019369"/>
    </source>
</evidence>
<dbReference type="InterPro" id="IPR000595">
    <property type="entry name" value="cNMP-bd_dom"/>
</dbReference>
<evidence type="ECO:0000256" key="13">
    <source>
        <dbReference type="ARBA" id="ARBA00023136"/>
    </source>
</evidence>
<feature type="short sequence motif" description="GXGXXG" evidence="17">
    <location>
        <begin position="556"/>
        <end position="561"/>
    </location>
</feature>
<evidence type="ECO:0000256" key="18">
    <source>
        <dbReference type="SAM" id="MobiDB-lite"/>
    </source>
</evidence>
<dbReference type="GO" id="GO:0005789">
    <property type="term" value="C:endoplasmic reticulum membrane"/>
    <property type="evidence" value="ECO:0007669"/>
    <property type="project" value="UniProtKB-SubCell"/>
</dbReference>
<evidence type="ECO:0000256" key="6">
    <source>
        <dbReference type="ARBA" id="ARBA00022553"/>
    </source>
</evidence>
<proteinExistence type="inferred from homology"/>
<accession>A0A7R8H3G1</accession>
<dbReference type="SUPFAM" id="SSF51206">
    <property type="entry name" value="cAMP-binding domain-like"/>
    <property type="match status" value="2"/>
</dbReference>
<keyword evidence="20" id="KW-1185">Reference proteome</keyword>
<dbReference type="GO" id="GO:0016042">
    <property type="term" value="P:lipid catabolic process"/>
    <property type="evidence" value="ECO:0007669"/>
    <property type="project" value="UniProtKB-UniRule"/>
</dbReference>
<gene>
    <name evidence="19" type="ORF">LSAA_3919</name>
</gene>
<evidence type="ECO:0000256" key="15">
    <source>
        <dbReference type="ARBA" id="ARBA00030862"/>
    </source>
</evidence>
<evidence type="ECO:0000256" key="2">
    <source>
        <dbReference type="ARBA" id="ARBA00006636"/>
    </source>
</evidence>
<dbReference type="OrthoDB" id="421051at2759"/>
<feature type="active site" description="Nucleophile" evidence="17">
    <location>
        <position position="585"/>
    </location>
</feature>
<keyword evidence="6" id="KW-0597">Phosphoprotein</keyword>
<dbReference type="FunFam" id="3.40.1090.10:FF:000001">
    <property type="entry name" value="neuropathy target esterase isoform X2"/>
    <property type="match status" value="1"/>
</dbReference>
<evidence type="ECO:0000256" key="1">
    <source>
        <dbReference type="ARBA" id="ARBA00004115"/>
    </source>
</evidence>
<evidence type="ECO:0000256" key="16">
    <source>
        <dbReference type="ARBA" id="ARBA00049531"/>
    </source>
</evidence>
<name>A0A7R8H3G1_LEPSM</name>
<dbReference type="EC" id="3.1.1.5" evidence="4"/>
<dbReference type="InterPro" id="IPR056556">
    <property type="entry name" value="NTE1_P-loop_dom"/>
</dbReference>
<organism evidence="19 20">
    <name type="scientific">Lepeophtheirus salmonis</name>
    <name type="common">Salmon louse</name>
    <name type="synonym">Caligus salmonis</name>
    <dbReference type="NCBI Taxonomy" id="72036"/>
    <lineage>
        <taxon>Eukaryota</taxon>
        <taxon>Metazoa</taxon>
        <taxon>Ecdysozoa</taxon>
        <taxon>Arthropoda</taxon>
        <taxon>Crustacea</taxon>
        <taxon>Multicrustacea</taxon>
        <taxon>Hexanauplia</taxon>
        <taxon>Copepoda</taxon>
        <taxon>Siphonostomatoida</taxon>
        <taxon>Caligidae</taxon>
        <taxon>Lepeophtheirus</taxon>
    </lineage>
</organism>
<dbReference type="PROSITE" id="PS01237">
    <property type="entry name" value="UPF0028"/>
    <property type="match status" value="1"/>
</dbReference>
<evidence type="ECO:0000256" key="8">
    <source>
        <dbReference type="ARBA" id="ARBA00022801"/>
    </source>
</evidence>
<dbReference type="InterPro" id="IPR014710">
    <property type="entry name" value="RmlC-like_jellyroll"/>
</dbReference>
<keyword evidence="12 17" id="KW-0443">Lipid metabolism</keyword>
<dbReference type="GO" id="GO:0046470">
    <property type="term" value="P:phosphatidylcholine metabolic process"/>
    <property type="evidence" value="ECO:0007669"/>
    <property type="project" value="InterPro"/>
</dbReference>
<dbReference type="PROSITE" id="PS51635">
    <property type="entry name" value="PNPLA"/>
    <property type="match status" value="1"/>
</dbReference>
<keyword evidence="8 17" id="KW-0378">Hydrolase</keyword>